<dbReference type="EMBL" id="VISQ01000001">
    <property type="protein sequence ID" value="TVZ68756.1"/>
    <property type="molecule type" value="Genomic_DNA"/>
</dbReference>
<sequence>MRELDISTDKAISSSTDQIDCVAGGGLLTDLIKNVADVILDVKSALDVEISAVKDIVDAVL</sequence>
<comment type="caution">
    <text evidence="1">The sequence shown here is derived from an EMBL/GenBank/DDBJ whole genome shotgun (WGS) entry which is preliminary data.</text>
</comment>
<dbReference type="AlphaFoldDB" id="A0A559T2C1"/>
<reference evidence="1" key="2">
    <citation type="submission" date="2019-08" db="EMBL/GenBank/DDBJ databases">
        <title>Investigation of anaerobic lignin degradation for improved lignocellulosic biofuels.</title>
        <authorList>
            <person name="Deangelis K.PhD."/>
        </authorList>
    </citation>
    <scope>NUCLEOTIDE SEQUENCE [LARGE SCALE GENOMIC DNA]</scope>
    <source>
        <strain evidence="1">128R</strain>
    </source>
</reference>
<name>A0A559T2C1_SERFO</name>
<accession>A0A559T2C1</accession>
<organism evidence="1">
    <name type="scientific">Serratia fonticola</name>
    <dbReference type="NCBI Taxonomy" id="47917"/>
    <lineage>
        <taxon>Bacteria</taxon>
        <taxon>Pseudomonadati</taxon>
        <taxon>Pseudomonadota</taxon>
        <taxon>Gammaproteobacteria</taxon>
        <taxon>Enterobacterales</taxon>
        <taxon>Yersiniaceae</taxon>
        <taxon>Serratia</taxon>
    </lineage>
</organism>
<evidence type="ECO:0000313" key="1">
    <source>
        <dbReference type="EMBL" id="TVZ68756.1"/>
    </source>
</evidence>
<protein>
    <submittedName>
        <fullName evidence="1">Uncharacterized protein</fullName>
    </submittedName>
</protein>
<proteinExistence type="predicted"/>
<gene>
    <name evidence="1" type="ORF">FHU10_1212</name>
</gene>
<reference evidence="1" key="1">
    <citation type="submission" date="2019-06" db="EMBL/GenBank/DDBJ databases">
        <authorList>
            <person name="Deangelis K."/>
            <person name="Huntemann M."/>
            <person name="Clum A."/>
            <person name="Pillay M."/>
            <person name="Palaniappan K."/>
            <person name="Varghese N."/>
            <person name="Mikhailova N."/>
            <person name="Stamatis D."/>
            <person name="Reddy T."/>
            <person name="Daum C."/>
            <person name="Shapiro N."/>
            <person name="Ivanova N."/>
            <person name="Kyrpides N."/>
            <person name="Woyke T."/>
        </authorList>
    </citation>
    <scope>NUCLEOTIDE SEQUENCE [LARGE SCALE GENOMIC DNA]</scope>
    <source>
        <strain evidence="1">128R</strain>
    </source>
</reference>